<dbReference type="PANTHER" id="PTHR43625:SF40">
    <property type="entry name" value="ALDO-KETO REDUCTASE YAKC [NADP(+)]"/>
    <property type="match status" value="1"/>
</dbReference>
<dbReference type="SUPFAM" id="SSF51430">
    <property type="entry name" value="NAD(P)-linked oxidoreductase"/>
    <property type="match status" value="1"/>
</dbReference>
<dbReference type="Proteomes" id="UP000567293">
    <property type="component" value="Unassembled WGS sequence"/>
</dbReference>
<dbReference type="PANTHER" id="PTHR43625">
    <property type="entry name" value="AFLATOXIN B1 ALDEHYDE REDUCTASE"/>
    <property type="match status" value="1"/>
</dbReference>
<protein>
    <submittedName>
        <fullName evidence="3">Aldo/keto reductase</fullName>
    </submittedName>
</protein>
<organism evidence="3 4">
    <name type="scientific">Candidatus Acidiferrum panamense</name>
    <dbReference type="NCBI Taxonomy" id="2741543"/>
    <lineage>
        <taxon>Bacteria</taxon>
        <taxon>Pseudomonadati</taxon>
        <taxon>Acidobacteriota</taxon>
        <taxon>Terriglobia</taxon>
        <taxon>Candidatus Acidiferrales</taxon>
        <taxon>Candidatus Acidiferrum</taxon>
    </lineage>
</organism>
<dbReference type="InterPro" id="IPR050791">
    <property type="entry name" value="Aldo-Keto_reductase"/>
</dbReference>
<dbReference type="InterPro" id="IPR023210">
    <property type="entry name" value="NADP_OxRdtase_dom"/>
</dbReference>
<dbReference type="InterPro" id="IPR020471">
    <property type="entry name" value="AKR"/>
</dbReference>
<dbReference type="Pfam" id="PF00248">
    <property type="entry name" value="Aldo_ket_red"/>
    <property type="match status" value="1"/>
</dbReference>
<dbReference type="PRINTS" id="PR00069">
    <property type="entry name" value="ALDKETRDTASE"/>
</dbReference>
<proteinExistence type="predicted"/>
<evidence type="ECO:0000313" key="4">
    <source>
        <dbReference type="Proteomes" id="UP000567293"/>
    </source>
</evidence>
<accession>A0A7V8NNH1</accession>
<keyword evidence="4" id="KW-1185">Reference proteome</keyword>
<dbReference type="InterPro" id="IPR036812">
    <property type="entry name" value="NAD(P)_OxRdtase_dom_sf"/>
</dbReference>
<dbReference type="CDD" id="cd19088">
    <property type="entry name" value="AKR_AKR13B1"/>
    <property type="match status" value="1"/>
</dbReference>
<comment type="caution">
    <text evidence="3">The sequence shown here is derived from an EMBL/GenBank/DDBJ whole genome shotgun (WGS) entry which is preliminary data.</text>
</comment>
<name>A0A7V8NNH1_9BACT</name>
<dbReference type="Gene3D" id="3.20.20.100">
    <property type="entry name" value="NADP-dependent oxidoreductase domain"/>
    <property type="match status" value="1"/>
</dbReference>
<dbReference type="GO" id="GO:0005737">
    <property type="term" value="C:cytoplasm"/>
    <property type="evidence" value="ECO:0007669"/>
    <property type="project" value="TreeGrafter"/>
</dbReference>
<feature type="domain" description="NADP-dependent oxidoreductase" evidence="2">
    <location>
        <begin position="28"/>
        <end position="288"/>
    </location>
</feature>
<keyword evidence="1" id="KW-0560">Oxidoreductase</keyword>
<evidence type="ECO:0000313" key="3">
    <source>
        <dbReference type="EMBL" id="MBA0084574.1"/>
    </source>
</evidence>
<dbReference type="EMBL" id="JACDQQ010000620">
    <property type="protein sequence ID" value="MBA0084574.1"/>
    <property type="molecule type" value="Genomic_DNA"/>
</dbReference>
<gene>
    <name evidence="3" type="ORF">HRJ53_06240</name>
</gene>
<evidence type="ECO:0000256" key="1">
    <source>
        <dbReference type="ARBA" id="ARBA00023002"/>
    </source>
</evidence>
<dbReference type="GO" id="GO:0016491">
    <property type="term" value="F:oxidoreductase activity"/>
    <property type="evidence" value="ECO:0007669"/>
    <property type="project" value="UniProtKB-KW"/>
</dbReference>
<reference evidence="3" key="1">
    <citation type="submission" date="2020-06" db="EMBL/GenBank/DDBJ databases">
        <title>Legume-microbial interactions unlock mineral nutrients during tropical forest succession.</title>
        <authorList>
            <person name="Epihov D.Z."/>
        </authorList>
    </citation>
    <scope>NUCLEOTIDE SEQUENCE [LARGE SCALE GENOMIC DNA]</scope>
    <source>
        <strain evidence="3">Pan2503</strain>
    </source>
</reference>
<sequence length="289" mass="31239">MATQNPNRLRTNCPGGSLTLGGDTTVNRLGFGAMRLCGPGVWGEPLDRPGAKRVLMRAVELGITLVDTADAYGPEVNERFIAETLYPYPKGLIIATKGGLRRPRREAWENNGRPEHLRAACEASLRRLKLERIDIYQLHAPDPQVPLDESVGALAELQSEGKIRHIGLSNVSVNELCRAQRIAPIVSVQNRYNFSDRSSEDVLAECEKGGLAFLPWHPLAAGGDAAGGGALGRVARRRGATPMQVAIAWLLARSRVIVPIPGTSSVAHLDENVAAARILLSTEDLHELS</sequence>
<evidence type="ECO:0000259" key="2">
    <source>
        <dbReference type="Pfam" id="PF00248"/>
    </source>
</evidence>
<dbReference type="AlphaFoldDB" id="A0A7V8NNH1"/>